<reference evidence="1 2" key="1">
    <citation type="journal article" date="2019" name="Genome Biol. Evol.">
        <title>Insights into the evolution of the New World diploid cottons (Gossypium, subgenus Houzingenia) based on genome sequencing.</title>
        <authorList>
            <person name="Grover C.E."/>
            <person name="Arick M.A. 2nd"/>
            <person name="Thrash A."/>
            <person name="Conover J.L."/>
            <person name="Sanders W.S."/>
            <person name="Peterson D.G."/>
            <person name="Frelichowski J.E."/>
            <person name="Scheffler J.A."/>
            <person name="Scheffler B.E."/>
            <person name="Wendel J.F."/>
        </authorList>
    </citation>
    <scope>NUCLEOTIDE SEQUENCE [LARGE SCALE GENOMIC DNA]</scope>
    <source>
        <strain evidence="1">8</strain>
        <tissue evidence="1">Leaf</tissue>
    </source>
</reference>
<gene>
    <name evidence="1" type="ORF">Gotri_016121</name>
</gene>
<protein>
    <submittedName>
        <fullName evidence="1">Uncharacterized protein</fullName>
    </submittedName>
</protein>
<name>A0A7J9E2N6_9ROSI</name>
<evidence type="ECO:0000313" key="2">
    <source>
        <dbReference type="Proteomes" id="UP000593568"/>
    </source>
</evidence>
<evidence type="ECO:0000313" key="1">
    <source>
        <dbReference type="EMBL" id="MBA0767191.1"/>
    </source>
</evidence>
<organism evidence="1 2">
    <name type="scientific">Gossypium trilobum</name>
    <dbReference type="NCBI Taxonomy" id="34281"/>
    <lineage>
        <taxon>Eukaryota</taxon>
        <taxon>Viridiplantae</taxon>
        <taxon>Streptophyta</taxon>
        <taxon>Embryophyta</taxon>
        <taxon>Tracheophyta</taxon>
        <taxon>Spermatophyta</taxon>
        <taxon>Magnoliopsida</taxon>
        <taxon>eudicotyledons</taxon>
        <taxon>Gunneridae</taxon>
        <taxon>Pentapetalae</taxon>
        <taxon>rosids</taxon>
        <taxon>malvids</taxon>
        <taxon>Malvales</taxon>
        <taxon>Malvaceae</taxon>
        <taxon>Malvoideae</taxon>
        <taxon>Gossypium</taxon>
    </lineage>
</organism>
<proteinExistence type="predicted"/>
<keyword evidence="2" id="KW-1185">Reference proteome</keyword>
<dbReference type="Proteomes" id="UP000593568">
    <property type="component" value="Unassembled WGS sequence"/>
</dbReference>
<comment type="caution">
    <text evidence="1">The sequence shown here is derived from an EMBL/GenBank/DDBJ whole genome shotgun (WGS) entry which is preliminary data.</text>
</comment>
<dbReference type="EMBL" id="JABEZW010000006">
    <property type="protein sequence ID" value="MBA0767191.1"/>
    <property type="molecule type" value="Genomic_DNA"/>
</dbReference>
<dbReference type="AlphaFoldDB" id="A0A7J9E2N6"/>
<accession>A0A7J9E2N6</accession>
<sequence length="183" mass="20190">MLPILCGKDGQRVSTQPREDIKTTELGSLVQNRALKENGLMDQNRDKPIHSDFDLSYSPSVVDFVLGNDGVAGDRVLGVSQGMTVTHFNLTFDDHIEMEVVLKDEVLDPNRHSTILFKENSDPNLCVPNFNGFESLDNSVIVSSSRYESSRIPLSDSVNNMVELISIQLEHEAGNGSLKVTGK</sequence>